<dbReference type="PANTHER" id="PTHR34427:SF5">
    <property type="entry name" value="DUF4283 DOMAIN-CONTAINING PROTEIN"/>
    <property type="match status" value="1"/>
</dbReference>
<dbReference type="EMBL" id="CAXHTB010000001">
    <property type="protein sequence ID" value="CAL0299905.1"/>
    <property type="molecule type" value="Genomic_DNA"/>
</dbReference>
<dbReference type="PANTHER" id="PTHR34427">
    <property type="entry name" value="DUF4283 DOMAIN PROTEIN"/>
    <property type="match status" value="1"/>
</dbReference>
<dbReference type="AlphaFoldDB" id="A0AAV1VSB9"/>
<accession>A0AAV1VSB9</accession>
<reference evidence="1 2" key="1">
    <citation type="submission" date="2024-03" db="EMBL/GenBank/DDBJ databases">
        <authorList>
            <person name="Martinez-Hernandez J."/>
        </authorList>
    </citation>
    <scope>NUCLEOTIDE SEQUENCE [LARGE SCALE GENOMIC DNA]</scope>
</reference>
<comment type="caution">
    <text evidence="1">The sequence shown here is derived from an EMBL/GenBank/DDBJ whole genome shotgun (WGS) entry which is preliminary data.</text>
</comment>
<protein>
    <recommendedName>
        <fullName evidence="3">DUF4283 domain-containing protein</fullName>
    </recommendedName>
</protein>
<proteinExistence type="predicted"/>
<gene>
    <name evidence="1" type="ORF">LLUT_LOCUS965</name>
</gene>
<sequence length="423" mass="45587">MEPETLLKGNQCEVDHVLPSKYLVPRSKEALNSKVRDDRSYANAMRGVGVIARPLGGKKVLLAPKDGECVKEVMFDALVWSTNLFLSLSSWTDDCVEAGRLVWIRCFGLPIHVWNEESFSLLAKEFGSLLEVDKASSLKECLEYCRLMIRTSSWSRIEDDIGACISGKEYTIHIMEDWGGALCCVGKNVIGGSSYVSDSYGGESDRGWGSIPQWLSECAMENMGEEGRAMAGGEGEDRGRLMVDERDDINAVNVSDSPRGGFLVRNFNSGPMAGGDHLEREGGTGASDSIIGNVPVLMREKKCAGVESMVFQFSLGDPPDSARVKGMEVEAVVSQGGPTTLFSTLSAPCSLENRGVSVKSTLLLDCMDDLLGLVERPDTIIDDSVQAQAVVESSFGPACEFSVVIPILGSARTASTGTNHVSL</sequence>
<dbReference type="Proteomes" id="UP001497480">
    <property type="component" value="Unassembled WGS sequence"/>
</dbReference>
<name>A0AAV1VSB9_LUPLU</name>
<evidence type="ECO:0008006" key="3">
    <source>
        <dbReference type="Google" id="ProtNLM"/>
    </source>
</evidence>
<evidence type="ECO:0000313" key="2">
    <source>
        <dbReference type="Proteomes" id="UP001497480"/>
    </source>
</evidence>
<organism evidence="1 2">
    <name type="scientific">Lupinus luteus</name>
    <name type="common">European yellow lupine</name>
    <dbReference type="NCBI Taxonomy" id="3873"/>
    <lineage>
        <taxon>Eukaryota</taxon>
        <taxon>Viridiplantae</taxon>
        <taxon>Streptophyta</taxon>
        <taxon>Embryophyta</taxon>
        <taxon>Tracheophyta</taxon>
        <taxon>Spermatophyta</taxon>
        <taxon>Magnoliopsida</taxon>
        <taxon>eudicotyledons</taxon>
        <taxon>Gunneridae</taxon>
        <taxon>Pentapetalae</taxon>
        <taxon>rosids</taxon>
        <taxon>fabids</taxon>
        <taxon>Fabales</taxon>
        <taxon>Fabaceae</taxon>
        <taxon>Papilionoideae</taxon>
        <taxon>50 kb inversion clade</taxon>
        <taxon>genistoids sensu lato</taxon>
        <taxon>core genistoids</taxon>
        <taxon>Genisteae</taxon>
        <taxon>Lupinus</taxon>
    </lineage>
</organism>
<evidence type="ECO:0000313" key="1">
    <source>
        <dbReference type="EMBL" id="CAL0299905.1"/>
    </source>
</evidence>
<keyword evidence="2" id="KW-1185">Reference proteome</keyword>